<dbReference type="OMA" id="ISCWAND"/>
<dbReference type="RefSeq" id="XP_001829508.1">
    <property type="nucleotide sequence ID" value="XM_001829456.1"/>
</dbReference>
<evidence type="ECO:0000313" key="1">
    <source>
        <dbReference type="EMBL" id="EAU92468.1"/>
    </source>
</evidence>
<dbReference type="VEuPathDB" id="FungiDB:CC1G_00687"/>
<dbReference type="GeneID" id="6005939"/>
<proteinExistence type="predicted"/>
<dbReference type="OrthoDB" id="10613850at2759"/>
<dbReference type="AlphaFoldDB" id="A8N3P2"/>
<reference evidence="1 2" key="1">
    <citation type="journal article" date="2010" name="Proc. Natl. Acad. Sci. U.S.A.">
        <title>Insights into evolution of multicellular fungi from the assembled chromosomes of the mushroom Coprinopsis cinerea (Coprinus cinereus).</title>
        <authorList>
            <person name="Stajich J.E."/>
            <person name="Wilke S.K."/>
            <person name="Ahren D."/>
            <person name="Au C.H."/>
            <person name="Birren B.W."/>
            <person name="Borodovsky M."/>
            <person name="Burns C."/>
            <person name="Canback B."/>
            <person name="Casselton L.A."/>
            <person name="Cheng C.K."/>
            <person name="Deng J."/>
            <person name="Dietrich F.S."/>
            <person name="Fargo D.C."/>
            <person name="Farman M.L."/>
            <person name="Gathman A.C."/>
            <person name="Goldberg J."/>
            <person name="Guigo R."/>
            <person name="Hoegger P.J."/>
            <person name="Hooker J.B."/>
            <person name="Huggins A."/>
            <person name="James T.Y."/>
            <person name="Kamada T."/>
            <person name="Kilaru S."/>
            <person name="Kodira C."/>
            <person name="Kues U."/>
            <person name="Kupfer D."/>
            <person name="Kwan H.S."/>
            <person name="Lomsadze A."/>
            <person name="Li W."/>
            <person name="Lilly W.W."/>
            <person name="Ma L.J."/>
            <person name="Mackey A.J."/>
            <person name="Manning G."/>
            <person name="Martin F."/>
            <person name="Muraguchi H."/>
            <person name="Natvig D.O."/>
            <person name="Palmerini H."/>
            <person name="Ramesh M.A."/>
            <person name="Rehmeyer C.J."/>
            <person name="Roe B.A."/>
            <person name="Shenoy N."/>
            <person name="Stanke M."/>
            <person name="Ter-Hovhannisyan V."/>
            <person name="Tunlid A."/>
            <person name="Velagapudi R."/>
            <person name="Vision T.J."/>
            <person name="Zeng Q."/>
            <person name="Zolan M.E."/>
            <person name="Pukkila P.J."/>
        </authorList>
    </citation>
    <scope>NUCLEOTIDE SEQUENCE [LARGE SCALE GENOMIC DNA]</scope>
    <source>
        <strain evidence="2">Okayama-7 / 130 / ATCC MYA-4618 / FGSC 9003</strain>
    </source>
</reference>
<comment type="caution">
    <text evidence="1">The sequence shown here is derived from an EMBL/GenBank/DDBJ whole genome shotgun (WGS) entry which is preliminary data.</text>
</comment>
<dbReference type="KEGG" id="cci:CC1G_00687"/>
<organism evidence="1 2">
    <name type="scientific">Coprinopsis cinerea (strain Okayama-7 / 130 / ATCC MYA-4618 / FGSC 9003)</name>
    <name type="common">Inky cap fungus</name>
    <name type="synonym">Hormographiella aspergillata</name>
    <dbReference type="NCBI Taxonomy" id="240176"/>
    <lineage>
        <taxon>Eukaryota</taxon>
        <taxon>Fungi</taxon>
        <taxon>Dikarya</taxon>
        <taxon>Basidiomycota</taxon>
        <taxon>Agaricomycotina</taxon>
        <taxon>Agaricomycetes</taxon>
        <taxon>Agaricomycetidae</taxon>
        <taxon>Agaricales</taxon>
        <taxon>Agaricineae</taxon>
        <taxon>Psathyrellaceae</taxon>
        <taxon>Coprinopsis</taxon>
    </lineage>
</organism>
<accession>A8N3P2</accession>
<dbReference type="InParanoid" id="A8N3P2"/>
<evidence type="ECO:0000313" key="2">
    <source>
        <dbReference type="Proteomes" id="UP000001861"/>
    </source>
</evidence>
<dbReference type="Proteomes" id="UP000001861">
    <property type="component" value="Unassembled WGS sequence"/>
</dbReference>
<dbReference type="EMBL" id="AACS02000001">
    <property type="protein sequence ID" value="EAU92468.1"/>
    <property type="molecule type" value="Genomic_DNA"/>
</dbReference>
<keyword evidence="2" id="KW-1185">Reference proteome</keyword>
<gene>
    <name evidence="1" type="ORF">CC1G_00687</name>
</gene>
<protein>
    <submittedName>
        <fullName evidence="1">Uncharacterized protein</fullName>
    </submittedName>
</protein>
<sequence length="211" mass="23598">MAELGAGAIGALTTVGAVALNSSLGFSARHDNAYDTHIDQTSRLVDHFEKAYRQDSLQDEEYEAYIMKKHLAQEKAKEYFESIEKFKCISCFRVPAKVKQKYVVRQKKREVRRVIRELRDLYENLITATKASDSSSITATSGSPPGCALGQFKIWEWAENIGAVQEDDGGDAEFRTFYSIDGHDDLPGASDEPMGYPLSPAQSIRTLYDDI</sequence>
<name>A8N3P2_COPC7</name>